<dbReference type="CDD" id="cd06170">
    <property type="entry name" value="LuxR_C_like"/>
    <property type="match status" value="1"/>
</dbReference>
<dbReference type="Proteomes" id="UP001602119">
    <property type="component" value="Unassembled WGS sequence"/>
</dbReference>
<dbReference type="Pfam" id="PF13191">
    <property type="entry name" value="AAA_16"/>
    <property type="match status" value="1"/>
</dbReference>
<name>A0ABW6V9M9_MICFU</name>
<dbReference type="GO" id="GO:0005524">
    <property type="term" value="F:ATP binding"/>
    <property type="evidence" value="ECO:0007669"/>
    <property type="project" value="UniProtKB-KW"/>
</dbReference>
<dbReference type="InterPro" id="IPR000792">
    <property type="entry name" value="Tscrpt_reg_LuxR_C"/>
</dbReference>
<dbReference type="EMBL" id="JBIAXI010000014">
    <property type="protein sequence ID" value="MFF4775845.1"/>
    <property type="molecule type" value="Genomic_DNA"/>
</dbReference>
<dbReference type="Gene3D" id="1.10.10.10">
    <property type="entry name" value="Winged helix-like DNA-binding domain superfamily/Winged helix DNA-binding domain"/>
    <property type="match status" value="1"/>
</dbReference>
<evidence type="ECO:0000259" key="3">
    <source>
        <dbReference type="PROSITE" id="PS50043"/>
    </source>
</evidence>
<dbReference type="PRINTS" id="PR00038">
    <property type="entry name" value="HTHLUXR"/>
</dbReference>
<dbReference type="InterPro" id="IPR036388">
    <property type="entry name" value="WH-like_DNA-bd_sf"/>
</dbReference>
<keyword evidence="1" id="KW-0547">Nucleotide-binding</keyword>
<dbReference type="Pfam" id="PF00196">
    <property type="entry name" value="GerE"/>
    <property type="match status" value="1"/>
</dbReference>
<protein>
    <submittedName>
        <fullName evidence="4">ATP-binding protein</fullName>
    </submittedName>
</protein>
<keyword evidence="5" id="KW-1185">Reference proteome</keyword>
<dbReference type="RefSeq" id="WP_387344089.1">
    <property type="nucleotide sequence ID" value="NZ_JBIAXI010000014.1"/>
</dbReference>
<accession>A0ABW6V9M9</accession>
<keyword evidence="2 4" id="KW-0067">ATP-binding</keyword>
<organism evidence="4 5">
    <name type="scientific">Microtetraspora fusca</name>
    <dbReference type="NCBI Taxonomy" id="1997"/>
    <lineage>
        <taxon>Bacteria</taxon>
        <taxon>Bacillati</taxon>
        <taxon>Actinomycetota</taxon>
        <taxon>Actinomycetes</taxon>
        <taxon>Streptosporangiales</taxon>
        <taxon>Streptosporangiaceae</taxon>
        <taxon>Microtetraspora</taxon>
    </lineage>
</organism>
<dbReference type="SUPFAM" id="SSF52540">
    <property type="entry name" value="P-loop containing nucleoside triphosphate hydrolases"/>
    <property type="match status" value="1"/>
</dbReference>
<comment type="caution">
    <text evidence="4">The sequence shown here is derived from an EMBL/GenBank/DDBJ whole genome shotgun (WGS) entry which is preliminary data.</text>
</comment>
<evidence type="ECO:0000256" key="1">
    <source>
        <dbReference type="ARBA" id="ARBA00022741"/>
    </source>
</evidence>
<proteinExistence type="predicted"/>
<dbReference type="InterPro" id="IPR027417">
    <property type="entry name" value="P-loop_NTPase"/>
</dbReference>
<feature type="domain" description="HTH luxR-type" evidence="3">
    <location>
        <begin position="847"/>
        <end position="916"/>
    </location>
</feature>
<evidence type="ECO:0000313" key="5">
    <source>
        <dbReference type="Proteomes" id="UP001602119"/>
    </source>
</evidence>
<evidence type="ECO:0000313" key="4">
    <source>
        <dbReference type="EMBL" id="MFF4775845.1"/>
    </source>
</evidence>
<reference evidence="4 5" key="1">
    <citation type="submission" date="2024-10" db="EMBL/GenBank/DDBJ databases">
        <title>The Natural Products Discovery Center: Release of the First 8490 Sequenced Strains for Exploring Actinobacteria Biosynthetic Diversity.</title>
        <authorList>
            <person name="Kalkreuter E."/>
            <person name="Kautsar S.A."/>
            <person name="Yang D."/>
            <person name="Bader C.D."/>
            <person name="Teijaro C.N."/>
            <person name="Fluegel L."/>
            <person name="Davis C.M."/>
            <person name="Simpson J.R."/>
            <person name="Lauterbach L."/>
            <person name="Steele A.D."/>
            <person name="Gui C."/>
            <person name="Meng S."/>
            <person name="Li G."/>
            <person name="Viehrig K."/>
            <person name="Ye F."/>
            <person name="Su P."/>
            <person name="Kiefer A.F."/>
            <person name="Nichols A."/>
            <person name="Cepeda A.J."/>
            <person name="Yan W."/>
            <person name="Fan B."/>
            <person name="Jiang Y."/>
            <person name="Adhikari A."/>
            <person name="Zheng C.-J."/>
            <person name="Schuster L."/>
            <person name="Cowan T.M."/>
            <person name="Smanski M.J."/>
            <person name="Chevrette M.G."/>
            <person name="De Carvalho L.P.S."/>
            <person name="Shen B."/>
        </authorList>
    </citation>
    <scope>NUCLEOTIDE SEQUENCE [LARGE SCALE GENOMIC DNA]</scope>
    <source>
        <strain evidence="4 5">NPDC001281</strain>
    </source>
</reference>
<sequence length="916" mass="97247">MAAAPILRGRQQERERLDQALRRVKEGESAVLVLRGEAGAGKTTLLHYLEQQATGCRIARITGVESELDLPFAALHQLCAPVLASAGALPAPQRQALDVAFGNITGAAPGKLVLGLAVLSLLAETAAERPLVCLVDDAQWLDMATRQVLGFVARRLLAESVLLVFAVREPNQDTLLAGLPALTVDGLGEADARALLAATTPGRLDARIADRIVAETRGNPLALLELSRSGRAELLGGFALPAVGTGALQDRFEQRIRAMPDSTRMLLLLAAADPTGDAALFWRAAEGLGFGPQQAAPAQEAQLVEIGRSVRFRHPLVRSAAYAAGGGEDRRAVHRALADALDSGGDRQRRVWHLAAAAAGPDDRLAAELADVAEGVASRGGIAAAAALLRRSSELTTDPGLKIERTLAAAQAGLNAGDFESALGLLARAEALPVDDLQSARIYLIRGLTDRAAHSGREAPAALLRAAQRLEPLDGRLARHTLLDAWSAALVAGRLAAAGGDLAAVSAAAHTTPPAPGTPTAADHLLDGLAALITIGTEAGRPLLREAVTGFLDDTVPPDLWLRCGVLVANAALSLWDYDRWEASNARHTDLARASGALVPLINALNVRRVIALWRGDVAHAKELGLEESAVKEATGTRRASYGDFFLLAYQGHAAQALPLLTEAAAEATARGEGLGLYFTERATALLHLGLGHYAEATAAAERAATGDLGPFTAQALPDLVEAAVRSGATAIAETALARLGTYTAGSDLEWATGLEARARALVSGGDEADRSYAEAVDHLSRTRLRFELARTRLVYGEWLRRERRRVDARHQLKHAFEEFTEMGADGFAERARHELLATGEKVRKRTADTVDELTPQEEHIARMAKDGRTNAEIGAELYISARTVEWHLRKVFGKLGISSRKELRDAPVHSPSRTR</sequence>
<dbReference type="InterPro" id="IPR041664">
    <property type="entry name" value="AAA_16"/>
</dbReference>
<dbReference type="InterPro" id="IPR016032">
    <property type="entry name" value="Sig_transdc_resp-reg_C-effctor"/>
</dbReference>
<gene>
    <name evidence="4" type="ORF">ACFY05_23620</name>
</gene>
<dbReference type="PANTHER" id="PTHR16305">
    <property type="entry name" value="TESTICULAR SOLUBLE ADENYLYL CYCLASE"/>
    <property type="match status" value="1"/>
</dbReference>
<dbReference type="SMART" id="SM00421">
    <property type="entry name" value="HTH_LUXR"/>
    <property type="match status" value="1"/>
</dbReference>
<dbReference type="PROSITE" id="PS50043">
    <property type="entry name" value="HTH_LUXR_2"/>
    <property type="match status" value="1"/>
</dbReference>
<dbReference type="SUPFAM" id="SSF46894">
    <property type="entry name" value="C-terminal effector domain of the bipartite response regulators"/>
    <property type="match status" value="1"/>
</dbReference>
<dbReference type="PANTHER" id="PTHR16305:SF35">
    <property type="entry name" value="TRANSCRIPTIONAL ACTIVATOR DOMAIN"/>
    <property type="match status" value="1"/>
</dbReference>
<evidence type="ECO:0000256" key="2">
    <source>
        <dbReference type="ARBA" id="ARBA00022840"/>
    </source>
</evidence>